<evidence type="ECO:0000259" key="2">
    <source>
        <dbReference type="Pfam" id="PF13439"/>
    </source>
</evidence>
<dbReference type="Proteomes" id="UP000268857">
    <property type="component" value="Unassembled WGS sequence"/>
</dbReference>
<dbReference type="GO" id="GO:0016757">
    <property type="term" value="F:glycosyltransferase activity"/>
    <property type="evidence" value="ECO:0007669"/>
    <property type="project" value="InterPro"/>
</dbReference>
<protein>
    <submittedName>
        <fullName evidence="3">Glycosyl transferase family 1</fullName>
    </submittedName>
</protein>
<evidence type="ECO:0000313" key="4">
    <source>
        <dbReference type="Proteomes" id="UP000268857"/>
    </source>
</evidence>
<keyword evidence="4" id="KW-1185">Reference proteome</keyword>
<sequence length="387" mass="43323">MNKLLIVATIPITLSSFFTYITRHLQAKGWRVDGMAAGISSDSKCLELFDRVWDVDWSRNPLKPQNLMVAPQQIREVFAKQEYDIVNVTTPVAAFVTRYALNDLRKQGRVKVIYTAQGFHFYNGGPIIRNSVFLGLEKLAAPWTDYLVVVNREDEESAKRHLIKPEQVRYIPGTGLNVGRFNRHAIPEAEIVQLRQELGLLPETPLFLSVAEFIKRKHPQDVLRAFARLARKEACLAFAGNGPLMPQMQQLASQLGIQNQVRFLGLRQDIPTLMRTAVATVLASDREGLPNCVMESLCMETPAIGTDIRGTRDLLEGGSGLLFTVGDIEELAAAMALILDNPEAARIIAQRGRERITNYEVPQILKQYEALYTEAISQPEFATASAF</sequence>
<dbReference type="PANTHER" id="PTHR12526">
    <property type="entry name" value="GLYCOSYLTRANSFERASE"/>
    <property type="match status" value="1"/>
</dbReference>
<feature type="domain" description="Glycosyltransferase subfamily 4-like N-terminal" evidence="2">
    <location>
        <begin position="18"/>
        <end position="172"/>
    </location>
</feature>
<dbReference type="Pfam" id="PF13439">
    <property type="entry name" value="Glyco_transf_4"/>
    <property type="match status" value="1"/>
</dbReference>
<keyword evidence="3" id="KW-0808">Transferase</keyword>
<dbReference type="OrthoDB" id="516698at2"/>
<dbReference type="AlphaFoldDB" id="A0A3S0ZNG5"/>
<dbReference type="InterPro" id="IPR028098">
    <property type="entry name" value="Glyco_trans_4-like_N"/>
</dbReference>
<name>A0A3S0ZNG5_CHLFR</name>
<reference evidence="3 4" key="1">
    <citation type="journal article" date="2019" name="Genome Biol. Evol.">
        <title>Day and night: Metabolic profiles and evolutionary relationships of six axenic non-marine cyanobacteria.</title>
        <authorList>
            <person name="Will S.E."/>
            <person name="Henke P."/>
            <person name="Boedeker C."/>
            <person name="Huang S."/>
            <person name="Brinkmann H."/>
            <person name="Rohde M."/>
            <person name="Jarek M."/>
            <person name="Friedl T."/>
            <person name="Seufert S."/>
            <person name="Schumacher M."/>
            <person name="Overmann J."/>
            <person name="Neumann-Schaal M."/>
            <person name="Petersen J."/>
        </authorList>
    </citation>
    <scope>NUCLEOTIDE SEQUENCE [LARGE SCALE GENOMIC DNA]</scope>
    <source>
        <strain evidence="3 4">PCC 6912</strain>
    </source>
</reference>
<gene>
    <name evidence="3" type="ORF">PCC6912_44580</name>
</gene>
<dbReference type="Gene3D" id="3.40.50.2000">
    <property type="entry name" value="Glycogen Phosphorylase B"/>
    <property type="match status" value="2"/>
</dbReference>
<organism evidence="3 4">
    <name type="scientific">Chlorogloeopsis fritschii PCC 6912</name>
    <dbReference type="NCBI Taxonomy" id="211165"/>
    <lineage>
        <taxon>Bacteria</taxon>
        <taxon>Bacillati</taxon>
        <taxon>Cyanobacteriota</taxon>
        <taxon>Cyanophyceae</taxon>
        <taxon>Nostocales</taxon>
        <taxon>Chlorogloeopsidaceae</taxon>
        <taxon>Chlorogloeopsis</taxon>
    </lineage>
</organism>
<dbReference type="Pfam" id="PF00534">
    <property type="entry name" value="Glycos_transf_1"/>
    <property type="match status" value="1"/>
</dbReference>
<dbReference type="STRING" id="211165.GCA_000317285_03520"/>
<dbReference type="SUPFAM" id="SSF53756">
    <property type="entry name" value="UDP-Glycosyltransferase/glycogen phosphorylase"/>
    <property type="match status" value="1"/>
</dbReference>
<evidence type="ECO:0000259" key="1">
    <source>
        <dbReference type="Pfam" id="PF00534"/>
    </source>
</evidence>
<dbReference type="EMBL" id="RSCJ01000021">
    <property type="protein sequence ID" value="RUR76286.1"/>
    <property type="molecule type" value="Genomic_DNA"/>
</dbReference>
<dbReference type="RefSeq" id="WP_016875917.1">
    <property type="nucleotide sequence ID" value="NZ_AJLN01000094.1"/>
</dbReference>
<dbReference type="InterPro" id="IPR001296">
    <property type="entry name" value="Glyco_trans_1"/>
</dbReference>
<evidence type="ECO:0000313" key="3">
    <source>
        <dbReference type="EMBL" id="RUR76286.1"/>
    </source>
</evidence>
<accession>A0A3S0ZNG5</accession>
<feature type="domain" description="Glycosyl transferase family 1" evidence="1">
    <location>
        <begin position="194"/>
        <end position="355"/>
    </location>
</feature>
<proteinExistence type="predicted"/>
<comment type="caution">
    <text evidence="3">The sequence shown here is derived from an EMBL/GenBank/DDBJ whole genome shotgun (WGS) entry which is preliminary data.</text>
</comment>